<comment type="caution">
    <text evidence="4">The sequence shown here is derived from an EMBL/GenBank/DDBJ whole genome shotgun (WGS) entry which is preliminary data.</text>
</comment>
<dbReference type="PANTHER" id="PTHR44591">
    <property type="entry name" value="STRESS RESPONSE REGULATOR PROTEIN 1"/>
    <property type="match status" value="1"/>
</dbReference>
<dbReference type="InterPro" id="IPR011006">
    <property type="entry name" value="CheY-like_superfamily"/>
</dbReference>
<evidence type="ECO:0000256" key="1">
    <source>
        <dbReference type="ARBA" id="ARBA00022553"/>
    </source>
</evidence>
<reference evidence="4" key="2">
    <citation type="submission" date="2020-09" db="EMBL/GenBank/DDBJ databases">
        <authorList>
            <person name="Sun Q."/>
            <person name="Zhou Y."/>
        </authorList>
    </citation>
    <scope>NUCLEOTIDE SEQUENCE</scope>
    <source>
        <strain evidence="4">CGMCC 1.12426</strain>
    </source>
</reference>
<dbReference type="GO" id="GO:0000160">
    <property type="term" value="P:phosphorelay signal transduction system"/>
    <property type="evidence" value="ECO:0007669"/>
    <property type="project" value="InterPro"/>
</dbReference>
<dbReference type="PANTHER" id="PTHR44591:SF19">
    <property type="entry name" value="TWO-COMPONENT RESPONSE REGULATOR-RELATED"/>
    <property type="match status" value="1"/>
</dbReference>
<dbReference type="SUPFAM" id="SSF52172">
    <property type="entry name" value="CheY-like"/>
    <property type="match status" value="1"/>
</dbReference>
<evidence type="ECO:0000313" key="5">
    <source>
        <dbReference type="Proteomes" id="UP000605148"/>
    </source>
</evidence>
<dbReference type="Pfam" id="PF00072">
    <property type="entry name" value="Response_reg"/>
    <property type="match status" value="1"/>
</dbReference>
<dbReference type="CDD" id="cd17569">
    <property type="entry name" value="REC_HupR-like"/>
    <property type="match status" value="1"/>
</dbReference>
<evidence type="ECO:0000256" key="2">
    <source>
        <dbReference type="PROSITE-ProRule" id="PRU00169"/>
    </source>
</evidence>
<feature type="domain" description="Response regulatory" evidence="3">
    <location>
        <begin position="6"/>
        <end position="121"/>
    </location>
</feature>
<reference evidence="4" key="1">
    <citation type="journal article" date="2014" name="Int. J. Syst. Evol. Microbiol.">
        <title>Complete genome sequence of Corynebacterium casei LMG S-19264T (=DSM 44701T), isolated from a smear-ripened cheese.</title>
        <authorList>
            <consortium name="US DOE Joint Genome Institute (JGI-PGF)"/>
            <person name="Walter F."/>
            <person name="Albersmeier A."/>
            <person name="Kalinowski J."/>
            <person name="Ruckert C."/>
        </authorList>
    </citation>
    <scope>NUCLEOTIDE SEQUENCE</scope>
    <source>
        <strain evidence="4">CGMCC 1.12426</strain>
    </source>
</reference>
<dbReference type="Pfam" id="PF13487">
    <property type="entry name" value="HD_5"/>
    <property type="match status" value="1"/>
</dbReference>
<proteinExistence type="predicted"/>
<dbReference type="Gene3D" id="3.40.50.2300">
    <property type="match status" value="1"/>
</dbReference>
<sequence length="401" mass="43446">MTENRKVLFVDDDVHILSSVRRTLRGVVDLVLADGPKNALEKMRQGGPFAVVVSDQNMPGMDGIRLLSLIARKNPATIRVMLTGDGNPKTAVNAVNNGSIFRFITKPCNSDTLIKTIEDSLKRHQELVGERELLEQSLSASIKVLVEVLAVSRPLAHERATLMHRWARKVGKVVASDASLEISVSGMLSSLGCLTLPDFVADRYLSGDDLSGDERELVTSALSQASDLLRPIPRMEGVAEAIKYCRKGFDGSGFPNDEIAGDALPEAARILCPLIDLAEVSAGQKPVFRDCLALLEPKMARYDPLIWEAICGVLGGDERFSAGLGSARHKVGVDHLTPGDTLAREIRDPSGRLLLAAGNQISAVTLKRLKMLNSISASDLEFEIWRDVDAPLNTVPQRAVG</sequence>
<name>A0A916X1X3_9HYPH</name>
<dbReference type="InterPro" id="IPR050595">
    <property type="entry name" value="Bact_response_regulator"/>
</dbReference>
<dbReference type="SMART" id="SM00448">
    <property type="entry name" value="REC"/>
    <property type="match status" value="1"/>
</dbReference>
<dbReference type="InterPro" id="IPR001789">
    <property type="entry name" value="Sig_transdc_resp-reg_receiver"/>
</dbReference>
<feature type="modified residue" description="4-aspartylphosphate" evidence="2">
    <location>
        <position position="55"/>
    </location>
</feature>
<keyword evidence="5" id="KW-1185">Reference proteome</keyword>
<keyword evidence="1 2" id="KW-0597">Phosphoprotein</keyword>
<protein>
    <submittedName>
        <fullName evidence="4">Response regulator receiver modulated metal-depenent phosphohydrolase</fullName>
    </submittedName>
</protein>
<gene>
    <name evidence="4" type="ORF">GCM10011316_22040</name>
</gene>
<evidence type="ECO:0000259" key="3">
    <source>
        <dbReference type="PROSITE" id="PS50110"/>
    </source>
</evidence>
<dbReference type="RefSeq" id="WP_172972078.1">
    <property type="nucleotide sequence ID" value="NZ_BMFA01000006.1"/>
</dbReference>
<dbReference type="AlphaFoldDB" id="A0A916X1X3"/>
<dbReference type="EMBL" id="BMFA01000006">
    <property type="protein sequence ID" value="GGB49508.1"/>
    <property type="molecule type" value="Genomic_DNA"/>
</dbReference>
<dbReference type="Gene3D" id="1.10.3210.10">
    <property type="entry name" value="Hypothetical protein af1432"/>
    <property type="match status" value="1"/>
</dbReference>
<evidence type="ECO:0000313" key="4">
    <source>
        <dbReference type="EMBL" id="GGB49508.1"/>
    </source>
</evidence>
<accession>A0A916X1X3</accession>
<dbReference type="Proteomes" id="UP000605148">
    <property type="component" value="Unassembled WGS sequence"/>
</dbReference>
<organism evidence="4 5">
    <name type="scientific">Roseibium aquae</name>
    <dbReference type="NCBI Taxonomy" id="1323746"/>
    <lineage>
        <taxon>Bacteria</taxon>
        <taxon>Pseudomonadati</taxon>
        <taxon>Pseudomonadota</taxon>
        <taxon>Alphaproteobacteria</taxon>
        <taxon>Hyphomicrobiales</taxon>
        <taxon>Stappiaceae</taxon>
        <taxon>Roseibium</taxon>
    </lineage>
</organism>
<dbReference type="PROSITE" id="PS50110">
    <property type="entry name" value="RESPONSE_REGULATORY"/>
    <property type="match status" value="1"/>
</dbReference>